<accession>A0A0G3BR91</accession>
<evidence type="ECO:0000313" key="1">
    <source>
        <dbReference type="EMBL" id="AKJ30508.1"/>
    </source>
</evidence>
<evidence type="ECO:0000313" key="2">
    <source>
        <dbReference type="Proteomes" id="UP000035352"/>
    </source>
</evidence>
<keyword evidence="2" id="KW-1185">Reference proteome</keyword>
<dbReference type="KEGG" id="pbh:AAW51_3817"/>
<protein>
    <submittedName>
        <fullName evidence="1">Uncharacterized protein</fullName>
    </submittedName>
</protein>
<reference evidence="1 2" key="1">
    <citation type="submission" date="2015-05" db="EMBL/GenBank/DDBJ databases">
        <authorList>
            <person name="Tang B."/>
            <person name="Yu Y."/>
        </authorList>
    </citation>
    <scope>NUCLEOTIDE SEQUENCE [LARGE SCALE GENOMIC DNA]</scope>
    <source>
        <strain evidence="1 2">DSM 7029</strain>
    </source>
</reference>
<dbReference type="AlphaFoldDB" id="A0A0G3BR91"/>
<sequence length="155" mass="17087">MVGTQYSAQRPGDRVAPHLSCVVEGGGVLWVDGQSADDWSFGTFDCRGRAVLVLQKITPNANGGKTKQIVDSLLMPRFERRPESQRPSSLQFLVMGECALDGSRDNFFVALGRYGKRNRIDGRTGVQHAWGFDVKQGRIVPLPTERIACDRPDPA</sequence>
<proteinExistence type="predicted"/>
<dbReference type="EMBL" id="CP011371">
    <property type="protein sequence ID" value="AKJ30508.1"/>
    <property type="molecule type" value="Genomic_DNA"/>
</dbReference>
<name>A0A0G3BR91_9BURK</name>
<organism evidence="1 2">
    <name type="scientific">Caldimonas brevitalea</name>
    <dbReference type="NCBI Taxonomy" id="413882"/>
    <lineage>
        <taxon>Bacteria</taxon>
        <taxon>Pseudomonadati</taxon>
        <taxon>Pseudomonadota</taxon>
        <taxon>Betaproteobacteria</taxon>
        <taxon>Burkholderiales</taxon>
        <taxon>Sphaerotilaceae</taxon>
        <taxon>Caldimonas</taxon>
    </lineage>
</organism>
<gene>
    <name evidence="1" type="ORF">AAW51_3817</name>
</gene>
<dbReference type="Proteomes" id="UP000035352">
    <property type="component" value="Chromosome"/>
</dbReference>